<dbReference type="Proteomes" id="UP000295455">
    <property type="component" value="Unassembled WGS sequence"/>
</dbReference>
<dbReference type="SUPFAM" id="SSF55729">
    <property type="entry name" value="Acyl-CoA N-acyltransferases (Nat)"/>
    <property type="match status" value="1"/>
</dbReference>
<dbReference type="OrthoDB" id="1422531at2"/>
<proteinExistence type="predicted"/>
<name>A0A4R1RGF4_9FLAO</name>
<dbReference type="EMBL" id="SLUP01000006">
    <property type="protein sequence ID" value="TCL65026.1"/>
    <property type="molecule type" value="Genomic_DNA"/>
</dbReference>
<evidence type="ECO:0000313" key="2">
    <source>
        <dbReference type="EMBL" id="TCL65026.1"/>
    </source>
</evidence>
<evidence type="ECO:0000259" key="1">
    <source>
        <dbReference type="Pfam" id="PF13480"/>
    </source>
</evidence>
<dbReference type="GO" id="GO:0016740">
    <property type="term" value="F:transferase activity"/>
    <property type="evidence" value="ECO:0007669"/>
    <property type="project" value="UniProtKB-KW"/>
</dbReference>
<dbReference type="InterPro" id="IPR016181">
    <property type="entry name" value="Acyl_CoA_acyltransferase"/>
</dbReference>
<dbReference type="Pfam" id="PF13480">
    <property type="entry name" value="Acetyltransf_6"/>
    <property type="match status" value="1"/>
</dbReference>
<sequence length="419" mass="49965">MIHNNPFISITFSKVWETHFTSPKQLKTFNFIKELKFFKHPLLPFYTNVGRNLTKGVSYSLNQHQTANDYKNKAFLIYDVPQYFDIQTNTPSKHLRVKKIKQYPGFLINQKNYIDFNDYLKKTFSKSSVQKFNRYKRRLENCFNIKEKMWIGNIEKAEYDGLFNHFKVLLTKRFEDKQITNNNLNPEEWAFYKEVAFPMILEKKAALHVLYNNETPISIRLLYFSDTIIFDAITVFDIDYSKFHIGKVSIMKMLEWSFKSDYTIFDFSKGYFDYKESWSDLKYDFEYHVYYDAKSLKSIITANFISSFFKLKQYLRDKETNKKLHQITFLLKKEKSNTSEIDLAIIDEKTISYTENMLIKINGEDVNYAFLKKHAYDFLFLTSEHVDDLKLFKINGINTNTHYLIKGKNNQVVLSSINS</sequence>
<keyword evidence="3" id="KW-1185">Reference proteome</keyword>
<protein>
    <submittedName>
        <fullName evidence="2">Acetyltransferase (GNAT) family protein</fullName>
    </submittedName>
</protein>
<organism evidence="2 3">
    <name type="scientific">Mariniflexile fucanivorans</name>
    <dbReference type="NCBI Taxonomy" id="264023"/>
    <lineage>
        <taxon>Bacteria</taxon>
        <taxon>Pseudomonadati</taxon>
        <taxon>Bacteroidota</taxon>
        <taxon>Flavobacteriia</taxon>
        <taxon>Flavobacteriales</taxon>
        <taxon>Flavobacteriaceae</taxon>
        <taxon>Mariniflexile</taxon>
    </lineage>
</organism>
<gene>
    <name evidence="2" type="ORF">EV196_106217</name>
</gene>
<keyword evidence="2" id="KW-0808">Transferase</keyword>
<reference evidence="2 3" key="1">
    <citation type="submission" date="2019-03" db="EMBL/GenBank/DDBJ databases">
        <title>Genomic Encyclopedia of Type Strains, Phase IV (KMG-IV): sequencing the most valuable type-strain genomes for metagenomic binning, comparative biology and taxonomic classification.</title>
        <authorList>
            <person name="Goeker M."/>
        </authorList>
    </citation>
    <scope>NUCLEOTIDE SEQUENCE [LARGE SCALE GENOMIC DNA]</scope>
    <source>
        <strain evidence="2 3">DSM 18792</strain>
    </source>
</reference>
<evidence type="ECO:0000313" key="3">
    <source>
        <dbReference type="Proteomes" id="UP000295455"/>
    </source>
</evidence>
<dbReference type="RefSeq" id="WP_132218296.1">
    <property type="nucleotide sequence ID" value="NZ_OX156936.1"/>
</dbReference>
<comment type="caution">
    <text evidence="2">The sequence shown here is derived from an EMBL/GenBank/DDBJ whole genome shotgun (WGS) entry which is preliminary data.</text>
</comment>
<accession>A0A4R1RGF4</accession>
<dbReference type="AlphaFoldDB" id="A0A4R1RGF4"/>
<dbReference type="InterPro" id="IPR038740">
    <property type="entry name" value="BioF2-like_GNAT_dom"/>
</dbReference>
<feature type="domain" description="BioF2-like acetyltransferase" evidence="1">
    <location>
        <begin position="156"/>
        <end position="276"/>
    </location>
</feature>